<dbReference type="CDD" id="cd01439">
    <property type="entry name" value="TCCD_inducible_PARP_like"/>
    <property type="match status" value="1"/>
</dbReference>
<dbReference type="AlphaFoldDB" id="A0AAE0Q176"/>
<dbReference type="PANTHER" id="PTHR14453:SF94">
    <property type="entry name" value="PROTEIN MONO-ADP-RIBOSYLTRANSFERASE PARP10"/>
    <property type="match status" value="1"/>
</dbReference>
<feature type="region of interest" description="Disordered" evidence="9">
    <location>
        <begin position="667"/>
        <end position="689"/>
    </location>
</feature>
<evidence type="ECO:0000313" key="12">
    <source>
        <dbReference type="EMBL" id="KAK3511872.1"/>
    </source>
</evidence>
<dbReference type="CDD" id="cd12547">
    <property type="entry name" value="RRM1_2_PAR10"/>
    <property type="match status" value="1"/>
</dbReference>
<comment type="pathway">
    <text evidence="2">Protein modification; protein ubiquitination.</text>
</comment>
<dbReference type="PROSITE" id="PS51059">
    <property type="entry name" value="PARP_CATALYTIC"/>
    <property type="match status" value="1"/>
</dbReference>
<evidence type="ECO:0000256" key="5">
    <source>
        <dbReference type="ARBA" id="ARBA00023027"/>
    </source>
</evidence>
<evidence type="ECO:0000256" key="4">
    <source>
        <dbReference type="ARBA" id="ARBA00022679"/>
    </source>
</evidence>
<evidence type="ECO:0000259" key="10">
    <source>
        <dbReference type="PROSITE" id="PS50918"/>
    </source>
</evidence>
<dbReference type="PROSITE" id="PS50918">
    <property type="entry name" value="WWE"/>
    <property type="match status" value="1"/>
</dbReference>
<dbReference type="GO" id="GO:0003714">
    <property type="term" value="F:transcription corepressor activity"/>
    <property type="evidence" value="ECO:0007669"/>
    <property type="project" value="TreeGrafter"/>
</dbReference>
<dbReference type="EMBL" id="JAUCMX010000024">
    <property type="protein sequence ID" value="KAK3511872.1"/>
    <property type="molecule type" value="Genomic_DNA"/>
</dbReference>
<protein>
    <recommendedName>
        <fullName evidence="8">Poly [ADP-ribose] polymerase</fullName>
        <shortName evidence="8">PARP</shortName>
        <ecNumber evidence="8">2.4.2.-</ecNumber>
    </recommendedName>
</protein>
<evidence type="ECO:0000256" key="6">
    <source>
        <dbReference type="ARBA" id="ARBA00023242"/>
    </source>
</evidence>
<dbReference type="GO" id="GO:1990404">
    <property type="term" value="F:NAD+-protein mono-ADP-ribosyltransferase activity"/>
    <property type="evidence" value="ECO:0007669"/>
    <property type="project" value="TreeGrafter"/>
</dbReference>
<evidence type="ECO:0000256" key="7">
    <source>
        <dbReference type="ARBA" id="ARBA00024347"/>
    </source>
</evidence>
<dbReference type="GO" id="GO:0003676">
    <property type="term" value="F:nucleic acid binding"/>
    <property type="evidence" value="ECO:0007669"/>
    <property type="project" value="InterPro"/>
</dbReference>
<dbReference type="SMART" id="SM00678">
    <property type="entry name" value="WWE"/>
    <property type="match status" value="1"/>
</dbReference>
<dbReference type="Proteomes" id="UP001274896">
    <property type="component" value="Unassembled WGS sequence"/>
</dbReference>
<dbReference type="Gene3D" id="3.30.720.50">
    <property type="match status" value="1"/>
</dbReference>
<dbReference type="FunFam" id="3.90.228.10:FF:000008">
    <property type="entry name" value="Poly [ADP-ribose] polymerase"/>
    <property type="match status" value="1"/>
</dbReference>
<feature type="domain" description="PARP catalytic" evidence="11">
    <location>
        <begin position="992"/>
        <end position="1194"/>
    </location>
</feature>
<dbReference type="Pfam" id="PF02825">
    <property type="entry name" value="WWE"/>
    <property type="match status" value="1"/>
</dbReference>
<dbReference type="Gene3D" id="3.90.228.10">
    <property type="match status" value="1"/>
</dbReference>
<evidence type="ECO:0000256" key="2">
    <source>
        <dbReference type="ARBA" id="ARBA00004906"/>
    </source>
</evidence>
<dbReference type="GO" id="GO:0008270">
    <property type="term" value="F:zinc ion binding"/>
    <property type="evidence" value="ECO:0007669"/>
    <property type="project" value="InterPro"/>
</dbReference>
<comment type="similarity">
    <text evidence="7">Belongs to the ARTD/PARP family.</text>
</comment>
<keyword evidence="5 8" id="KW-0520">NAD</keyword>
<dbReference type="InterPro" id="IPR018123">
    <property type="entry name" value="WWE-dom_subgr"/>
</dbReference>
<dbReference type="InterPro" id="IPR037197">
    <property type="entry name" value="WWE_dom_sf"/>
</dbReference>
<name>A0AAE0Q176_9TELE</name>
<keyword evidence="4 8" id="KW-0808">Transferase</keyword>
<dbReference type="InterPro" id="IPR034464">
    <property type="entry name" value="PAR10_RRM1_2"/>
</dbReference>
<dbReference type="InterPro" id="IPR004170">
    <property type="entry name" value="WWE_dom"/>
</dbReference>
<dbReference type="EC" id="2.4.2.-" evidence="8"/>
<keyword evidence="6" id="KW-0539">Nucleus</keyword>
<dbReference type="SUPFAM" id="SSF117839">
    <property type="entry name" value="WWE domain"/>
    <property type="match status" value="1"/>
</dbReference>
<reference evidence="12" key="1">
    <citation type="submission" date="2023-06" db="EMBL/GenBank/DDBJ databases">
        <title>Male Hemibagrus guttatus genome.</title>
        <authorList>
            <person name="Bian C."/>
        </authorList>
    </citation>
    <scope>NUCLEOTIDE SEQUENCE</scope>
    <source>
        <strain evidence="12">Male_cb2023</strain>
        <tissue evidence="12">Muscle</tissue>
    </source>
</reference>
<dbReference type="GO" id="GO:0010629">
    <property type="term" value="P:negative regulation of gene expression"/>
    <property type="evidence" value="ECO:0007669"/>
    <property type="project" value="TreeGrafter"/>
</dbReference>
<dbReference type="GO" id="GO:0070212">
    <property type="term" value="P:protein poly-ADP-ribosylation"/>
    <property type="evidence" value="ECO:0007669"/>
    <property type="project" value="TreeGrafter"/>
</dbReference>
<evidence type="ECO:0000259" key="11">
    <source>
        <dbReference type="PROSITE" id="PS51059"/>
    </source>
</evidence>
<dbReference type="InterPro" id="IPR052056">
    <property type="entry name" value="Mono-ARTD/PARP"/>
</dbReference>
<keyword evidence="3 8" id="KW-0328">Glycosyltransferase</keyword>
<comment type="caution">
    <text evidence="12">The sequence shown here is derived from an EMBL/GenBank/DDBJ whole genome shotgun (WGS) entry which is preliminary data.</text>
</comment>
<evidence type="ECO:0000256" key="8">
    <source>
        <dbReference type="RuleBase" id="RU362114"/>
    </source>
</evidence>
<sequence length="1194" mass="133559">IDIFLPNTIQKYCVSSLRIRMEDENLEDRSVEVLQITDSVDDDLLWLYFENRRRSGGGNIISLTRTGDRAVLVFESVEVATRVLQKGSHHLSDAQLIIRKKPPKDHGKLVLRGLSPGISRDLLELYVENLTGIESDSYTLFLSPGKDLVLIHLHQPATEDFEKMRSKVSKRALDGARLTLEQVECTDSIMVGNLTPDLNDDLLMLYFESSRSGGGDVVAVSRISQHLAKVSFKDVQSVNVILQKSHRLEETDLTVKPYYSFLHSENEASQMSLENGTDQGVDDQISAVSPVNDTHSDLVRAASSSSSLSQEAVAMSVDIQMTPEPVDISQVLLPPAKLQRSICQVSIPDPIKRELVTLCDVPEKLRTSHPGYDIRVTQNGVEVEGPTADGAEKLKGELLEFLSGVSQVHVSVSALKADFLQRQDVRDKLTAKLKVQGLPCSYTLNGAVLILSSTSMQMVNQACEEIKGAVSEFVLHVEPEYEYIIYSEEWKTFLMSQDTCSAEASAQGSAISVVTLKDVELEVKENFARFLSTPIQREKVLSMQPAMLTYIQLHHQQLLMDMSEVIIFPLDSGDGLSIQGNPTAVQMAAEVLSSVIESTYTKIITVNQPGIARFLLHDEEGISILGEMTAKFQVYINLERVHWEPLEEQDIFALAWKMMSTQNFARSSSPQRVEDLRAGAPEAADKDTSAQLEEAKKILCLLDSDRSHAAAAAAEEEMDLYSAPASSGEQMETQESIKAESQQEDHISLDEDAYLSLAIQMSMEASQNPVLLAEEELQKVLQLSKDEATPMDEGRELVKAVDVSFKETISSANTAQIEVFACYTHDLVRVDIALGKKVGLRQCEEKLQHKSFRKMSGFHRRCLDLIKRKHAVEIQVQGTTAVVTGFKSYVTEALPDLNELLERALGSTTDTEILKTVQWVWHDRERNAVTPYSPEATVFIENAWRIKQNKLDILFNNQPYTIDFTKMQEFSVSSGRSVSISRKLISSADLYTEFQEDYSLLSDIPDAVRLEKESEEYNEVVAEFFSSLTDQNKVQIIQVEKLTNRLLYSQYLLKKADMEQKVRGDVERMLYHGTSESSVKEICIHGFNRSFCGKNATAFGQGVYFAVKASYSVSDTYCPPNADGHKFIFVARVLTGDFTQGKHDMRTAPLKEGSDIPMRFHSVVDVVRDPNLFVIFNDTQAYPQYLITCLKTPE</sequence>
<feature type="non-terminal residue" evidence="12">
    <location>
        <position position="1194"/>
    </location>
</feature>
<dbReference type="GO" id="GO:0003950">
    <property type="term" value="F:NAD+ poly-ADP-ribosyltransferase activity"/>
    <property type="evidence" value="ECO:0007669"/>
    <property type="project" value="UniProtKB-UniRule"/>
</dbReference>
<dbReference type="PANTHER" id="PTHR14453">
    <property type="entry name" value="PARP/ZINC FINGER CCCH TYPE DOMAIN CONTAINING PROTEIN"/>
    <property type="match status" value="1"/>
</dbReference>
<organism evidence="12 13">
    <name type="scientific">Hemibagrus guttatus</name>
    <dbReference type="NCBI Taxonomy" id="175788"/>
    <lineage>
        <taxon>Eukaryota</taxon>
        <taxon>Metazoa</taxon>
        <taxon>Chordata</taxon>
        <taxon>Craniata</taxon>
        <taxon>Vertebrata</taxon>
        <taxon>Euteleostomi</taxon>
        <taxon>Actinopterygii</taxon>
        <taxon>Neopterygii</taxon>
        <taxon>Teleostei</taxon>
        <taxon>Ostariophysi</taxon>
        <taxon>Siluriformes</taxon>
        <taxon>Bagridae</taxon>
        <taxon>Hemibagrus</taxon>
    </lineage>
</organism>
<dbReference type="SUPFAM" id="SSF54928">
    <property type="entry name" value="RNA-binding domain, RBD"/>
    <property type="match status" value="1"/>
</dbReference>
<dbReference type="Pfam" id="PF23085">
    <property type="entry name" value="RRM_PARP14_3"/>
    <property type="match status" value="2"/>
</dbReference>
<dbReference type="Pfam" id="PF00644">
    <property type="entry name" value="PARP"/>
    <property type="match status" value="1"/>
</dbReference>
<feature type="domain" description="WWE" evidence="10">
    <location>
        <begin position="904"/>
        <end position="982"/>
    </location>
</feature>
<dbReference type="InterPro" id="IPR012317">
    <property type="entry name" value="Poly(ADP-ribose)pol_cat_dom"/>
</dbReference>
<proteinExistence type="inferred from homology"/>
<keyword evidence="13" id="KW-1185">Reference proteome</keyword>
<dbReference type="GO" id="GO:0005634">
    <property type="term" value="C:nucleus"/>
    <property type="evidence" value="ECO:0007669"/>
    <property type="project" value="UniProtKB-SubCell"/>
</dbReference>
<gene>
    <name evidence="12" type="ORF">QTP70_027460</name>
</gene>
<dbReference type="SUPFAM" id="SSF56399">
    <property type="entry name" value="ADP-ribosylation"/>
    <property type="match status" value="1"/>
</dbReference>
<feature type="compositionally biased region" description="Basic and acidic residues" evidence="9">
    <location>
        <begin position="672"/>
        <end position="689"/>
    </location>
</feature>
<dbReference type="InterPro" id="IPR012677">
    <property type="entry name" value="Nucleotide-bd_a/b_plait_sf"/>
</dbReference>
<evidence type="ECO:0000256" key="1">
    <source>
        <dbReference type="ARBA" id="ARBA00004123"/>
    </source>
</evidence>
<comment type="subcellular location">
    <subcellularLocation>
        <location evidence="1">Nucleus</location>
    </subcellularLocation>
</comment>
<evidence type="ECO:0000256" key="3">
    <source>
        <dbReference type="ARBA" id="ARBA00022676"/>
    </source>
</evidence>
<dbReference type="GO" id="GO:0005737">
    <property type="term" value="C:cytoplasm"/>
    <property type="evidence" value="ECO:0007669"/>
    <property type="project" value="TreeGrafter"/>
</dbReference>
<evidence type="ECO:0000256" key="9">
    <source>
        <dbReference type="SAM" id="MobiDB-lite"/>
    </source>
</evidence>
<dbReference type="InterPro" id="IPR035979">
    <property type="entry name" value="RBD_domain_sf"/>
</dbReference>
<dbReference type="Gene3D" id="3.30.70.330">
    <property type="match status" value="2"/>
</dbReference>
<evidence type="ECO:0000313" key="13">
    <source>
        <dbReference type="Proteomes" id="UP001274896"/>
    </source>
</evidence>
<accession>A0AAE0Q176</accession>